<dbReference type="PANTHER" id="PTHR30231">
    <property type="entry name" value="DNA POLYMERASE III SUBUNIT EPSILON"/>
    <property type="match status" value="1"/>
</dbReference>
<dbReference type="SUPFAM" id="SSF53098">
    <property type="entry name" value="Ribonuclease H-like"/>
    <property type="match status" value="1"/>
</dbReference>
<name>A0A927K2B4_9ACTN</name>
<dbReference type="AlphaFoldDB" id="A0A927K2B4"/>
<proteinExistence type="predicted"/>
<evidence type="ECO:0000256" key="2">
    <source>
        <dbReference type="ARBA" id="ARBA00022801"/>
    </source>
</evidence>
<keyword evidence="2" id="KW-0378">Hydrolase</keyword>
<evidence type="ECO:0000256" key="3">
    <source>
        <dbReference type="ARBA" id="ARBA00022839"/>
    </source>
</evidence>
<dbReference type="GO" id="GO:0005829">
    <property type="term" value="C:cytosol"/>
    <property type="evidence" value="ECO:0007669"/>
    <property type="project" value="TreeGrafter"/>
</dbReference>
<keyword evidence="1" id="KW-0540">Nuclease</keyword>
<dbReference type="Gene3D" id="3.30.420.10">
    <property type="entry name" value="Ribonuclease H-like superfamily/Ribonuclease H"/>
    <property type="match status" value="1"/>
</dbReference>
<dbReference type="InterPro" id="IPR036397">
    <property type="entry name" value="RNaseH_sf"/>
</dbReference>
<dbReference type="RefSeq" id="WP_192141043.1">
    <property type="nucleotide sequence ID" value="NZ_JACYXZ010000001.1"/>
</dbReference>
<protein>
    <recommendedName>
        <fullName evidence="4">Exonuclease domain-containing protein</fullName>
    </recommendedName>
</protein>
<evidence type="ECO:0000313" key="6">
    <source>
        <dbReference type="Proteomes" id="UP000616839"/>
    </source>
</evidence>
<dbReference type="Pfam" id="PF00929">
    <property type="entry name" value="RNase_T"/>
    <property type="match status" value="1"/>
</dbReference>
<dbReference type="InterPro" id="IPR012337">
    <property type="entry name" value="RNaseH-like_sf"/>
</dbReference>
<dbReference type="PANTHER" id="PTHR30231:SF4">
    <property type="entry name" value="PROTEIN NEN2"/>
    <property type="match status" value="1"/>
</dbReference>
<reference evidence="5" key="1">
    <citation type="submission" date="2020-09" db="EMBL/GenBank/DDBJ databases">
        <title>Nocardioides sp. strain MJB4 16S ribosomal RNA gene Genome sequencing and assembly.</title>
        <authorList>
            <person name="Kim I."/>
        </authorList>
    </citation>
    <scope>NUCLEOTIDE SEQUENCE</scope>
    <source>
        <strain evidence="5">MJB4</strain>
    </source>
</reference>
<evidence type="ECO:0000313" key="5">
    <source>
        <dbReference type="EMBL" id="MBD8868974.1"/>
    </source>
</evidence>
<accession>A0A927K2B4</accession>
<dbReference type="InterPro" id="IPR013520">
    <property type="entry name" value="Ribonucl_H"/>
</dbReference>
<dbReference type="GO" id="GO:0008408">
    <property type="term" value="F:3'-5' exonuclease activity"/>
    <property type="evidence" value="ECO:0007669"/>
    <property type="project" value="TreeGrafter"/>
</dbReference>
<comment type="caution">
    <text evidence="5">The sequence shown here is derived from an EMBL/GenBank/DDBJ whole genome shotgun (WGS) entry which is preliminary data.</text>
</comment>
<evidence type="ECO:0000259" key="4">
    <source>
        <dbReference type="SMART" id="SM00479"/>
    </source>
</evidence>
<dbReference type="GO" id="GO:0003676">
    <property type="term" value="F:nucleic acid binding"/>
    <property type="evidence" value="ECO:0007669"/>
    <property type="project" value="InterPro"/>
</dbReference>
<dbReference type="Proteomes" id="UP000616839">
    <property type="component" value="Unassembled WGS sequence"/>
</dbReference>
<organism evidence="5 6">
    <name type="scientific">Nocardioides donggukensis</name>
    <dbReference type="NCBI Taxonomy" id="2774019"/>
    <lineage>
        <taxon>Bacteria</taxon>
        <taxon>Bacillati</taxon>
        <taxon>Actinomycetota</taxon>
        <taxon>Actinomycetes</taxon>
        <taxon>Propionibacteriales</taxon>
        <taxon>Nocardioidaceae</taxon>
        <taxon>Nocardioides</taxon>
    </lineage>
</organism>
<evidence type="ECO:0000256" key="1">
    <source>
        <dbReference type="ARBA" id="ARBA00022722"/>
    </source>
</evidence>
<gene>
    <name evidence="5" type="ORF">IE331_04990</name>
</gene>
<dbReference type="CDD" id="cd06127">
    <property type="entry name" value="DEDDh"/>
    <property type="match status" value="1"/>
</dbReference>
<sequence length="216" mass="23069">MRSAPEGRTPAGRLRLLAVDVETTGLDPARDALLAVGFVPVDGTRVDLRGARRVVVRHDGDPGPSVALHGLTHDVLSDGVPLEQVLAELLAALAGRVLLAHHAPLEIGFLDAACRRLTGSPLRTPVVDTVALQRRLVTSAWEPEPAPGSLRLWAARRRFGLPDVPAHDALSDAIACAELYLAQVAELTAAGGGQEPTLSRLRATGGWRSALRRRWR</sequence>
<keyword evidence="3" id="KW-0269">Exonuclease</keyword>
<feature type="domain" description="Exonuclease" evidence="4">
    <location>
        <begin position="15"/>
        <end position="189"/>
    </location>
</feature>
<keyword evidence="6" id="KW-1185">Reference proteome</keyword>
<dbReference type="EMBL" id="JACYXZ010000001">
    <property type="protein sequence ID" value="MBD8868974.1"/>
    <property type="molecule type" value="Genomic_DNA"/>
</dbReference>
<dbReference type="SMART" id="SM00479">
    <property type="entry name" value="EXOIII"/>
    <property type="match status" value="1"/>
</dbReference>